<dbReference type="Proteomes" id="UP000191144">
    <property type="component" value="Chromosome C"/>
</dbReference>
<dbReference type="AlphaFoldDB" id="A0A1G4J0K5"/>
<proteinExistence type="predicted"/>
<dbReference type="OrthoDB" id="5835136at2759"/>
<evidence type="ECO:0000313" key="3">
    <source>
        <dbReference type="EMBL" id="SCU83120.1"/>
    </source>
</evidence>
<protein>
    <submittedName>
        <fullName evidence="3">LAME_0C04038g1_1</fullName>
    </submittedName>
</protein>
<dbReference type="Pfam" id="PF10568">
    <property type="entry name" value="Tom37"/>
    <property type="match status" value="1"/>
</dbReference>
<organism evidence="3 4">
    <name type="scientific">Lachancea meyersii CBS 8951</name>
    <dbReference type="NCBI Taxonomy" id="1266667"/>
    <lineage>
        <taxon>Eukaryota</taxon>
        <taxon>Fungi</taxon>
        <taxon>Dikarya</taxon>
        <taxon>Ascomycota</taxon>
        <taxon>Saccharomycotina</taxon>
        <taxon>Saccharomycetes</taxon>
        <taxon>Saccharomycetales</taxon>
        <taxon>Saccharomycetaceae</taxon>
        <taxon>Lachancea</taxon>
    </lineage>
</organism>
<gene>
    <name evidence="3" type="ORF">LAME_0C04038G</name>
</gene>
<reference evidence="4" key="1">
    <citation type="submission" date="2016-03" db="EMBL/GenBank/DDBJ databases">
        <authorList>
            <person name="Devillers Hugo."/>
        </authorList>
    </citation>
    <scope>NUCLEOTIDE SEQUENCE [LARGE SCALE GENOMIC DNA]</scope>
</reference>
<accession>A0A1G4J0K5</accession>
<dbReference type="EMBL" id="LT598479">
    <property type="protein sequence ID" value="SCU83120.1"/>
    <property type="molecule type" value="Genomic_DNA"/>
</dbReference>
<dbReference type="InterPro" id="IPR031317">
    <property type="entry name" value="Tom37_C"/>
</dbReference>
<evidence type="ECO:0000313" key="4">
    <source>
        <dbReference type="Proteomes" id="UP000191144"/>
    </source>
</evidence>
<evidence type="ECO:0000259" key="2">
    <source>
        <dbReference type="Pfam" id="PF11801"/>
    </source>
</evidence>
<evidence type="ECO:0000259" key="1">
    <source>
        <dbReference type="Pfam" id="PF10568"/>
    </source>
</evidence>
<keyword evidence="4" id="KW-1185">Reference proteome</keyword>
<dbReference type="GO" id="GO:0001401">
    <property type="term" value="C:SAM complex"/>
    <property type="evidence" value="ECO:0007669"/>
    <property type="project" value="InterPro"/>
</dbReference>
<sequence length="303" mass="34711">MGVVVHLWGLDGKPSIISPESVALFWLLNDIKTNSEITVVFSNNTDLSPNQELPILINGSKTICGFSSIVSTLCPSNSALESALLQFAQDQIGALTQYQLYLNRNNYDGFTRKIFACLLEWPLWYNTPLKNRSLARQRCETLGYFSHPDDQDHVDFNVDQVDDLVQSKAYKLTKASKARKEELLKSARFNLQFMNRLSDQLQSWLEARDKLEARDQVEPRDQLLAADYLVWANLFIQLELPDGELVREHLNRTLGKERFQEVVERCKKLSEAGSQLEQREPSFTERGNAAMSVYYALRRMVAL</sequence>
<name>A0A1G4J0K5_9SACH</name>
<dbReference type="InterPro" id="IPR019564">
    <property type="entry name" value="Sam37/metaxin_N"/>
</dbReference>
<dbReference type="Pfam" id="PF11801">
    <property type="entry name" value="Tom37_C"/>
    <property type="match status" value="1"/>
</dbReference>
<feature type="domain" description="Mitochondrial outer membrane transport complex Sam37/metaxin N-terminal" evidence="1">
    <location>
        <begin position="21"/>
        <end position="132"/>
    </location>
</feature>
<feature type="domain" description="Tom37 C-terminal" evidence="2">
    <location>
        <begin position="157"/>
        <end position="298"/>
    </location>
</feature>